<feature type="transmembrane region" description="Helical" evidence="2">
    <location>
        <begin position="505"/>
        <end position="529"/>
    </location>
</feature>
<keyword evidence="2" id="KW-1133">Transmembrane helix</keyword>
<organism evidence="3 4">
    <name type="scientific">Thetidibacter halocola</name>
    <dbReference type="NCBI Taxonomy" id="2827239"/>
    <lineage>
        <taxon>Bacteria</taxon>
        <taxon>Pseudomonadati</taxon>
        <taxon>Pseudomonadota</taxon>
        <taxon>Alphaproteobacteria</taxon>
        <taxon>Rhodobacterales</taxon>
        <taxon>Roseobacteraceae</taxon>
        <taxon>Thetidibacter</taxon>
    </lineage>
</organism>
<feature type="region of interest" description="Disordered" evidence="1">
    <location>
        <begin position="236"/>
        <end position="331"/>
    </location>
</feature>
<dbReference type="AlphaFoldDB" id="A0A8J8B942"/>
<dbReference type="RefSeq" id="WP_212537133.1">
    <property type="nucleotide sequence ID" value="NZ_JAGTUU010000005.1"/>
</dbReference>
<proteinExistence type="predicted"/>
<feature type="compositionally biased region" description="Low complexity" evidence="1">
    <location>
        <begin position="468"/>
        <end position="479"/>
    </location>
</feature>
<name>A0A8J8B942_9RHOB</name>
<protein>
    <submittedName>
        <fullName evidence="3">Uncharacterized protein</fullName>
    </submittedName>
</protein>
<feature type="compositionally biased region" description="Low complexity" evidence="1">
    <location>
        <begin position="405"/>
        <end position="414"/>
    </location>
</feature>
<keyword evidence="2" id="KW-0472">Membrane</keyword>
<gene>
    <name evidence="3" type="ORF">KB874_13875</name>
</gene>
<dbReference type="PRINTS" id="PR01217">
    <property type="entry name" value="PRICHEXTENSN"/>
</dbReference>
<feature type="compositionally biased region" description="Basic and acidic residues" evidence="1">
    <location>
        <begin position="421"/>
        <end position="430"/>
    </location>
</feature>
<keyword evidence="2" id="KW-0812">Transmembrane</keyword>
<feature type="compositionally biased region" description="Low complexity" evidence="1">
    <location>
        <begin position="236"/>
        <end position="264"/>
    </location>
</feature>
<feature type="compositionally biased region" description="Low complexity" evidence="1">
    <location>
        <begin position="741"/>
        <end position="755"/>
    </location>
</feature>
<evidence type="ECO:0000313" key="4">
    <source>
        <dbReference type="Proteomes" id="UP000681356"/>
    </source>
</evidence>
<dbReference type="SUPFAM" id="SSF53067">
    <property type="entry name" value="Actin-like ATPase domain"/>
    <property type="match status" value="1"/>
</dbReference>
<sequence length="954" mass="98940">MVPNFALSLSFEGISLLRRVTAGWARIADVSLTETDLDHAMARLRERAVALDPRGDKVLLLLPNEQIRYLDIADPGGDVATRESATRAALDGATPYAIADLAFDHVAADGRLQIAAVARETLSEAEGFARQHGFTPVGYAARAPQGTFAGPVWFGVPDTEARRKVKRLAEAIRLVDADAEAFTPVEPPAPRERVDIRLESPAAALVEADTTPKAEPATVAPAVDKADTVFAPPAKTPEAAAATDKATNTDAQQPADAEPAAPMPSFSSLRATRDMPADSPARRITAERAPAVSGEPVRPRFTPVPPPGPATTGGAKAIPAPETADAGPSGAAASLAMRFKLRKDAPTETPAAPPAKPSEPALRAPAAQATPAPVLPTPAKPAAEPGRDLPPLTTGHGPTVPPVALPVARPATRPQGPDAPALRREGDAPADRPATSKPAAKPARDGKLAKAGGLRPVSAAPPAPQPAAKPAEPMKKPAAGSAEERDRMTVFGARNRQQVGGKPRFLGLMLTVGLLLMLVGVAAWAAVFLDDGLARLFRSTPDERAVATLSEPETTPEPATQEPAILPAPVESQVAEPAAPPAADPVTEEEPRLATLEPAPDAPASDAGLSAPVVPRALTDDEAAVSYAATGIWQRSPASPDTPPADAVDAIYVASIDPSVRQFDAVALPEERSVAPEAPLADPGLPPPAGMTFDFDARGLVRATPEGALSPEGLRIFTGPPPVVPPLREAALPTPGIVTDASPEAPAGAEPAAEPVEPPFTGIRPEARPDDIIEQRERATLQGVSKAELARLRPVLRPETAQEQAAAAEPAAPATAQAVVQSLVPVSRPRDMATIVSRVEAARPAPTIEPDEVEEEEVRTAAVAPRTVQPSIPSSASVAKAATVRNAINLSRVSLIGIYGAPSNRRALVRLPNGKYEKVKPGDRLDGGRVTAIGESNLVYQKGSRAVTLDMPRG</sequence>
<evidence type="ECO:0000313" key="3">
    <source>
        <dbReference type="EMBL" id="MBS0125175.1"/>
    </source>
</evidence>
<dbReference type="EMBL" id="JAGTUU010000005">
    <property type="protein sequence ID" value="MBS0125175.1"/>
    <property type="molecule type" value="Genomic_DNA"/>
</dbReference>
<reference evidence="3" key="1">
    <citation type="submission" date="2021-04" db="EMBL/GenBank/DDBJ databases">
        <authorList>
            <person name="Yoon J."/>
        </authorList>
    </citation>
    <scope>NUCLEOTIDE SEQUENCE</scope>
    <source>
        <strain evidence="3">KMU-90</strain>
    </source>
</reference>
<dbReference type="Proteomes" id="UP000681356">
    <property type="component" value="Unassembled WGS sequence"/>
</dbReference>
<accession>A0A8J8B942</accession>
<keyword evidence="4" id="KW-1185">Reference proteome</keyword>
<dbReference type="InterPro" id="IPR043129">
    <property type="entry name" value="ATPase_NBD"/>
</dbReference>
<evidence type="ECO:0000256" key="1">
    <source>
        <dbReference type="SAM" id="MobiDB-lite"/>
    </source>
</evidence>
<feature type="compositionally biased region" description="Low complexity" evidence="1">
    <location>
        <begin position="310"/>
        <end position="321"/>
    </location>
</feature>
<feature type="compositionally biased region" description="Basic and acidic residues" evidence="1">
    <location>
        <begin position="271"/>
        <end position="286"/>
    </location>
</feature>
<feature type="region of interest" description="Disordered" evidence="1">
    <location>
        <begin position="573"/>
        <end position="608"/>
    </location>
</feature>
<evidence type="ECO:0000256" key="2">
    <source>
        <dbReference type="SAM" id="Phobius"/>
    </source>
</evidence>
<comment type="caution">
    <text evidence="3">The sequence shown here is derived from an EMBL/GenBank/DDBJ whole genome shotgun (WGS) entry which is preliminary data.</text>
</comment>
<feature type="region of interest" description="Disordered" evidence="1">
    <location>
        <begin position="741"/>
        <end position="764"/>
    </location>
</feature>
<feature type="region of interest" description="Disordered" evidence="1">
    <location>
        <begin position="345"/>
        <end position="486"/>
    </location>
</feature>
<feature type="compositionally biased region" description="Low complexity" evidence="1">
    <location>
        <begin position="358"/>
        <end position="372"/>
    </location>
</feature>